<dbReference type="AlphaFoldDB" id="A0A1I0SS12"/>
<reference evidence="1 2" key="1">
    <citation type="submission" date="2016-10" db="EMBL/GenBank/DDBJ databases">
        <authorList>
            <person name="de Groot N.N."/>
        </authorList>
    </citation>
    <scope>NUCLEOTIDE SEQUENCE [LARGE SCALE GENOMIC DNA]</scope>
    <source>
        <strain evidence="1 2">DSM 44908</strain>
    </source>
</reference>
<dbReference type="EMBL" id="FOJN01000002">
    <property type="protein sequence ID" value="SFA42310.1"/>
    <property type="molecule type" value="Genomic_DNA"/>
</dbReference>
<evidence type="ECO:0008006" key="3">
    <source>
        <dbReference type="Google" id="ProtNLM"/>
    </source>
</evidence>
<sequence>MRLPVPSVGTAVALMRATVSWSVDTVVLVAALPSRIDDLFSRVDALITSIEEITARAGGVIEAAARTTDDAAGVIVGAGDASERARAMIADIQPIADRGIPLGRRFVDNFSEQELDASIRMVDQLPELMERMEAIMPILATMDTVAPEIHQLLEVTKDVRKAVIGIPGFKFFRNRGEEKLEDI</sequence>
<name>A0A1I0SS12_9NOCA</name>
<proteinExistence type="predicted"/>
<organism evidence="1 2">
    <name type="scientific">Rhodococcoides kroppenstedtii</name>
    <dbReference type="NCBI Taxonomy" id="293050"/>
    <lineage>
        <taxon>Bacteria</taxon>
        <taxon>Bacillati</taxon>
        <taxon>Actinomycetota</taxon>
        <taxon>Actinomycetes</taxon>
        <taxon>Mycobacteriales</taxon>
        <taxon>Nocardiaceae</taxon>
        <taxon>Rhodococcoides</taxon>
    </lineage>
</organism>
<dbReference type="Proteomes" id="UP000182054">
    <property type="component" value="Unassembled WGS sequence"/>
</dbReference>
<protein>
    <recommendedName>
        <fullName evidence="3">Ribulose 1,5-bisphosphate carboxylase large subunit</fullName>
    </recommendedName>
</protein>
<evidence type="ECO:0000313" key="1">
    <source>
        <dbReference type="EMBL" id="SFA42310.1"/>
    </source>
</evidence>
<accession>A0A1I0SS12</accession>
<evidence type="ECO:0000313" key="2">
    <source>
        <dbReference type="Proteomes" id="UP000182054"/>
    </source>
</evidence>
<gene>
    <name evidence="1" type="ORF">SAMN05444374_102229</name>
</gene>